<dbReference type="Proteomes" id="UP001596047">
    <property type="component" value="Unassembled WGS sequence"/>
</dbReference>
<reference evidence="3" key="1">
    <citation type="journal article" date="2019" name="Int. J. Syst. Evol. Microbiol.">
        <title>The Global Catalogue of Microorganisms (GCM) 10K type strain sequencing project: providing services to taxonomists for standard genome sequencing and annotation.</title>
        <authorList>
            <consortium name="The Broad Institute Genomics Platform"/>
            <consortium name="The Broad Institute Genome Sequencing Center for Infectious Disease"/>
            <person name="Wu L."/>
            <person name="Ma J."/>
        </authorList>
    </citation>
    <scope>NUCLEOTIDE SEQUENCE [LARGE SCALE GENOMIC DNA]</scope>
    <source>
        <strain evidence="3">CGMCC 1.3240</strain>
    </source>
</reference>
<proteinExistence type="predicted"/>
<accession>A0ABW0W0A2</accession>
<dbReference type="PROSITE" id="PS51257">
    <property type="entry name" value="PROKAR_LIPOPROTEIN"/>
    <property type="match status" value="1"/>
</dbReference>
<sequence>MRKSVTFRPLLLIMLGLVLGLVGCQAENEKGAAGVSAGEIEHISLTCIDICLRWEKPPFTLKTFNDADSILTFTEAINQARRMEGDLDYGGIFNMKLFFTDGTRKEYVLNIDDKVGSTGLLVDIAKSTQGYIIGQDMVSKLRAIIFPA</sequence>
<dbReference type="RefSeq" id="WP_379188380.1">
    <property type="nucleotide sequence ID" value="NZ_JBHSOW010000042.1"/>
</dbReference>
<organism evidence="2 3">
    <name type="scientific">Paenibacillus solisilvae</name>
    <dbReference type="NCBI Taxonomy" id="2486751"/>
    <lineage>
        <taxon>Bacteria</taxon>
        <taxon>Bacillati</taxon>
        <taxon>Bacillota</taxon>
        <taxon>Bacilli</taxon>
        <taxon>Bacillales</taxon>
        <taxon>Paenibacillaceae</taxon>
        <taxon>Paenibacillus</taxon>
    </lineage>
</organism>
<name>A0ABW0W0A2_9BACL</name>
<dbReference type="InterPro" id="IPR058780">
    <property type="entry name" value="YhfM-like_dom"/>
</dbReference>
<dbReference type="Pfam" id="PF26353">
    <property type="entry name" value="YhfM"/>
    <property type="match status" value="1"/>
</dbReference>
<evidence type="ECO:0000313" key="3">
    <source>
        <dbReference type="Proteomes" id="UP001596047"/>
    </source>
</evidence>
<evidence type="ECO:0000313" key="2">
    <source>
        <dbReference type="EMBL" id="MFC5649831.1"/>
    </source>
</evidence>
<protein>
    <recommendedName>
        <fullName evidence="1">YhfM-like domain-containing protein</fullName>
    </recommendedName>
</protein>
<dbReference type="EMBL" id="JBHSOW010000042">
    <property type="protein sequence ID" value="MFC5649831.1"/>
    <property type="molecule type" value="Genomic_DNA"/>
</dbReference>
<evidence type="ECO:0000259" key="1">
    <source>
        <dbReference type="Pfam" id="PF26353"/>
    </source>
</evidence>
<comment type="caution">
    <text evidence="2">The sequence shown here is derived from an EMBL/GenBank/DDBJ whole genome shotgun (WGS) entry which is preliminary data.</text>
</comment>
<keyword evidence="3" id="KW-1185">Reference proteome</keyword>
<gene>
    <name evidence="2" type="ORF">ACFPYJ_11995</name>
</gene>
<feature type="domain" description="YhfM-like" evidence="1">
    <location>
        <begin position="63"/>
        <end position="145"/>
    </location>
</feature>